<evidence type="ECO:0000256" key="6">
    <source>
        <dbReference type="ARBA" id="ARBA00031295"/>
    </source>
</evidence>
<name>A0A4Q9KXS0_9MICR</name>
<protein>
    <recommendedName>
        <fullName evidence="5">Calcineurin subunit B</fullName>
    </recommendedName>
    <alternativeName>
        <fullName evidence="6">Calcineurin regulatory subunit</fullName>
    </alternativeName>
    <alternativeName>
        <fullName evidence="7">Protein phosphatase 2B regulatory subunit</fullName>
    </alternativeName>
</protein>
<evidence type="ECO:0000313" key="9">
    <source>
        <dbReference type="EMBL" id="TBT99777.1"/>
    </source>
</evidence>
<evidence type="ECO:0000313" key="10">
    <source>
        <dbReference type="EMBL" id="TBU06131.1"/>
    </source>
</evidence>
<dbReference type="PROSITE" id="PS50222">
    <property type="entry name" value="EF_HAND_2"/>
    <property type="match status" value="2"/>
</dbReference>
<dbReference type="InterPro" id="IPR002048">
    <property type="entry name" value="EF_hand_dom"/>
</dbReference>
<dbReference type="VEuPathDB" id="MicrosporidiaDB:CWI38_2637p0010"/>
<evidence type="ECO:0000256" key="7">
    <source>
        <dbReference type="ARBA" id="ARBA00032848"/>
    </source>
</evidence>
<dbReference type="EMBL" id="PITK01002637">
    <property type="protein sequence ID" value="TBU06131.1"/>
    <property type="molecule type" value="Genomic_DNA"/>
</dbReference>
<keyword evidence="1" id="KW-0479">Metal-binding</keyword>
<dbReference type="OrthoDB" id="191686at2759"/>
<dbReference type="EMBL" id="PITJ01001220">
    <property type="protein sequence ID" value="TBT99777.1"/>
    <property type="molecule type" value="Genomic_DNA"/>
</dbReference>
<feature type="domain" description="EF-hand" evidence="8">
    <location>
        <begin position="96"/>
        <end position="131"/>
    </location>
</feature>
<dbReference type="AlphaFoldDB" id="A0A4Q9KXS0"/>
<dbReference type="Proteomes" id="UP000292282">
    <property type="component" value="Unassembled WGS sequence"/>
</dbReference>
<comment type="subunit">
    <text evidence="4">Composed of a catalytic subunit (A) and a regulatory subunit (B).</text>
</comment>
<evidence type="ECO:0000256" key="5">
    <source>
        <dbReference type="ARBA" id="ARBA00023832"/>
    </source>
</evidence>
<evidence type="ECO:0000259" key="8">
    <source>
        <dbReference type="PROSITE" id="PS50222"/>
    </source>
</evidence>
<evidence type="ECO:0000256" key="3">
    <source>
        <dbReference type="ARBA" id="ARBA00023774"/>
    </source>
</evidence>
<evidence type="ECO:0000313" key="11">
    <source>
        <dbReference type="Proteomes" id="UP000292282"/>
    </source>
</evidence>
<keyword evidence="11" id="KW-1185">Reference proteome</keyword>
<dbReference type="PANTHER" id="PTHR45942">
    <property type="entry name" value="PROTEIN PHOSPATASE 3 REGULATORY SUBUNIT B ALPHA ISOFORM TYPE 1"/>
    <property type="match status" value="1"/>
</dbReference>
<accession>A0A4Q9KXS0</accession>
<dbReference type="STRING" id="1176355.A0A4Q9KXS0"/>
<reference evidence="11 12" key="1">
    <citation type="submission" date="2017-12" db="EMBL/GenBank/DDBJ databases">
        <authorList>
            <person name="Pombert J.-F."/>
            <person name="Haag K.L."/>
            <person name="Ebert D."/>
        </authorList>
    </citation>
    <scope>NUCLEOTIDE SEQUENCE [LARGE SCALE GENOMIC DNA]</scope>
    <source>
        <strain evidence="9">FI-OER-3-3</strain>
        <strain evidence="10">IL-G-3</strain>
    </source>
</reference>
<dbReference type="Gene3D" id="1.10.238.10">
    <property type="entry name" value="EF-hand"/>
    <property type="match status" value="1"/>
</dbReference>
<comment type="caution">
    <text evidence="9">The sequence shown here is derived from an EMBL/GenBank/DDBJ whole genome shotgun (WGS) entry which is preliminary data.</text>
</comment>
<organism evidence="9 12">
    <name type="scientific">Hamiltosporidium tvaerminnensis</name>
    <dbReference type="NCBI Taxonomy" id="1176355"/>
    <lineage>
        <taxon>Eukaryota</taxon>
        <taxon>Fungi</taxon>
        <taxon>Fungi incertae sedis</taxon>
        <taxon>Microsporidia</taxon>
        <taxon>Dubosqiidae</taxon>
        <taxon>Hamiltosporidium</taxon>
    </lineage>
</organism>
<keyword evidence="2" id="KW-0677">Repeat</keyword>
<dbReference type="SUPFAM" id="SSF47473">
    <property type="entry name" value="EF-hand"/>
    <property type="match status" value="1"/>
</dbReference>
<evidence type="ECO:0000256" key="2">
    <source>
        <dbReference type="ARBA" id="ARBA00022737"/>
    </source>
</evidence>
<dbReference type="Proteomes" id="UP000292362">
    <property type="component" value="Unassembled WGS sequence"/>
</dbReference>
<evidence type="ECO:0000256" key="4">
    <source>
        <dbReference type="ARBA" id="ARBA00023792"/>
    </source>
</evidence>
<dbReference type="Pfam" id="PF13499">
    <property type="entry name" value="EF-hand_7"/>
    <property type="match status" value="1"/>
</dbReference>
<evidence type="ECO:0000256" key="1">
    <source>
        <dbReference type="ARBA" id="ARBA00022723"/>
    </source>
</evidence>
<comment type="similarity">
    <text evidence="3">Belongs to the calcineurin regulatory subunit family.</text>
</comment>
<evidence type="ECO:0000313" key="12">
    <source>
        <dbReference type="Proteomes" id="UP000292362"/>
    </source>
</evidence>
<feature type="domain" description="EF-hand" evidence="8">
    <location>
        <begin position="138"/>
        <end position="173"/>
    </location>
</feature>
<dbReference type="GO" id="GO:0005509">
    <property type="term" value="F:calcium ion binding"/>
    <property type="evidence" value="ECO:0007669"/>
    <property type="project" value="InterPro"/>
</dbReference>
<sequence length="203" mass="24193">MGILNSRVLCEEEIEDLLATTVFTKQEINILFQRFRMLNRSQQNYITFNELMLIPEFHSNPLSGLILSAIENYIQYENMTFAYFLDFMQLFSHKTDKKERIKFIFSAFDINKDKKICKDVLLNIYTLMNGNSNICIEQAEASVYRVLSLYDRGNKGYLSYKDFIRFYTSDPSLDKAMVIDFSREIERYPKFGFRQFFKLNFFS</sequence>
<gene>
    <name evidence="9" type="ORF">CWI37_1220p0020</name>
    <name evidence="10" type="ORF">CWI38_2637p0010</name>
</gene>
<dbReference type="InterPro" id="IPR011992">
    <property type="entry name" value="EF-hand-dom_pair"/>
</dbReference>
<proteinExistence type="inferred from homology"/>
<dbReference type="VEuPathDB" id="MicrosporidiaDB:CWI37_1220p0020"/>